<dbReference type="Proteomes" id="UP000564704">
    <property type="component" value="Unassembled WGS sequence"/>
</dbReference>
<dbReference type="AlphaFoldDB" id="A0A844CVN8"/>
<protein>
    <submittedName>
        <fullName evidence="1">DUF2267 domain-containing protein</fullName>
    </submittedName>
</protein>
<comment type="caution">
    <text evidence="1">The sequence shown here is derived from an EMBL/GenBank/DDBJ whole genome shotgun (WGS) entry which is preliminary data.</text>
</comment>
<organism evidence="1 2">
    <name type="scientific">Roseovarius bejariae</name>
    <dbReference type="NCBI Taxonomy" id="2576383"/>
    <lineage>
        <taxon>Bacteria</taxon>
        <taxon>Pseudomonadati</taxon>
        <taxon>Pseudomonadota</taxon>
        <taxon>Alphaproteobacteria</taxon>
        <taxon>Rhodobacterales</taxon>
        <taxon>Roseobacteraceae</taxon>
        <taxon>Roseovarius</taxon>
    </lineage>
</organism>
<keyword evidence="2" id="KW-1185">Reference proteome</keyword>
<dbReference type="InterPro" id="IPR038282">
    <property type="entry name" value="DUF2267_sf"/>
</dbReference>
<name>A0A844CVN8_9RHOB</name>
<evidence type="ECO:0000313" key="2">
    <source>
        <dbReference type="Proteomes" id="UP000564704"/>
    </source>
</evidence>
<dbReference type="OrthoDB" id="20942at2"/>
<dbReference type="Pfam" id="PF10025">
    <property type="entry name" value="DUF2267"/>
    <property type="match status" value="1"/>
</dbReference>
<reference evidence="1 2" key="1">
    <citation type="submission" date="2019-05" db="EMBL/GenBank/DDBJ databases">
        <title>Roseovarius bejariae sp. nov., a moderately halophylic bacterium isolated from a saline soil in Rambla Salada (Murcia).</title>
        <authorList>
            <person name="Castro D.J."/>
            <person name="Gomez-Altuve A."/>
            <person name="Reina J.C."/>
            <person name="Rodriguez M."/>
            <person name="Sampedro I."/>
            <person name="Llamas I."/>
            <person name="Martinez-Checa F."/>
        </authorList>
    </citation>
    <scope>NUCLEOTIDE SEQUENCE [LARGE SCALE GENOMIC DNA]</scope>
    <source>
        <strain evidence="1 2">A21</strain>
    </source>
</reference>
<evidence type="ECO:0000313" key="1">
    <source>
        <dbReference type="EMBL" id="MRU16119.1"/>
    </source>
</evidence>
<gene>
    <name evidence="1" type="ORF">FDP25_11825</name>
</gene>
<dbReference type="EMBL" id="SZWE01000001">
    <property type="protein sequence ID" value="MRU16119.1"/>
    <property type="molecule type" value="Genomic_DNA"/>
</dbReference>
<dbReference type="InterPro" id="IPR018727">
    <property type="entry name" value="DUF2267"/>
</dbReference>
<sequence length="142" mass="16015">MFCPQFRIESMPMNPANLDRAPMVFGLPFPMTCRRPSRVMRAVLLALRDWMTAAEVVEFARQLPEGWVPVVFEEWRPQSAPPPKPSRIEFAASVAAHLGGNEAAFNEVDIADALQNLVPMLPDRLFVRKSTCCRTTRTGSFH</sequence>
<proteinExistence type="predicted"/>
<dbReference type="Gene3D" id="1.10.490.110">
    <property type="entry name" value="Uncharacterized conserved protein DUF2267"/>
    <property type="match status" value="1"/>
</dbReference>
<accession>A0A844CVN8</accession>